<evidence type="ECO:0000313" key="2">
    <source>
        <dbReference type="EMBL" id="QOR71421.1"/>
    </source>
</evidence>
<dbReference type="Proteomes" id="UP000593758">
    <property type="component" value="Chromosome"/>
</dbReference>
<dbReference type="EMBL" id="CP063169">
    <property type="protein sequence ID" value="QOR71421.1"/>
    <property type="molecule type" value="Genomic_DNA"/>
</dbReference>
<proteinExistence type="predicted"/>
<evidence type="ECO:0000256" key="1">
    <source>
        <dbReference type="SAM" id="SignalP"/>
    </source>
</evidence>
<dbReference type="KEGG" id="halt:IM660_03735"/>
<organism evidence="2 3">
    <name type="scientific">Ruania alkalisoli</name>
    <dbReference type="NCBI Taxonomy" id="2779775"/>
    <lineage>
        <taxon>Bacteria</taxon>
        <taxon>Bacillati</taxon>
        <taxon>Actinomycetota</taxon>
        <taxon>Actinomycetes</taxon>
        <taxon>Micrococcales</taxon>
        <taxon>Ruaniaceae</taxon>
        <taxon>Ruania</taxon>
    </lineage>
</organism>
<protein>
    <recommendedName>
        <fullName evidence="4">DNA modification methylase</fullName>
    </recommendedName>
</protein>
<evidence type="ECO:0000313" key="3">
    <source>
        <dbReference type="Proteomes" id="UP000593758"/>
    </source>
</evidence>
<reference evidence="2 3" key="1">
    <citation type="submission" date="2020-10" db="EMBL/GenBank/DDBJ databases">
        <title>Haloactinobacterium sp. RN3S43, a bacterium isolated from saline soil.</title>
        <authorList>
            <person name="Sun J.-Q."/>
        </authorList>
    </citation>
    <scope>NUCLEOTIDE SEQUENCE [LARGE SCALE GENOMIC DNA]</scope>
    <source>
        <strain evidence="2 3">RN3S43</strain>
    </source>
</reference>
<dbReference type="RefSeq" id="WP_193498083.1">
    <property type="nucleotide sequence ID" value="NZ_CP063169.1"/>
</dbReference>
<feature type="signal peptide" evidence="1">
    <location>
        <begin position="1"/>
        <end position="24"/>
    </location>
</feature>
<accession>A0A7M1SVB5</accession>
<sequence>MARSTRRLVAALTLAAATAVGVGACSPITTMQSYAPSDGVQGELEGGDVRVLVENLMVLSAEEGAPGTVLGALVNRGAEAVEVTLSNAEVTGGIQLTVEADSTLLLSPDHEDVVFPAVPVPPGAVLELQVSTEQTGSITLPVPVLNGDIPPYGEYLPSSE</sequence>
<keyword evidence="3" id="KW-1185">Reference proteome</keyword>
<dbReference type="AlphaFoldDB" id="A0A7M1SVB5"/>
<dbReference type="PROSITE" id="PS51257">
    <property type="entry name" value="PROKAR_LIPOPROTEIN"/>
    <property type="match status" value="1"/>
</dbReference>
<keyword evidence="1" id="KW-0732">Signal</keyword>
<evidence type="ECO:0008006" key="4">
    <source>
        <dbReference type="Google" id="ProtNLM"/>
    </source>
</evidence>
<gene>
    <name evidence="2" type="ORF">IM660_03735</name>
</gene>
<feature type="chain" id="PRO_5032279514" description="DNA modification methylase" evidence="1">
    <location>
        <begin position="25"/>
        <end position="160"/>
    </location>
</feature>
<name>A0A7M1SVB5_9MICO</name>